<reference evidence="4" key="1">
    <citation type="journal article" date="2019" name="Int. J. Syst. Evol. Microbiol.">
        <title>The Global Catalogue of Microorganisms (GCM) 10K type strain sequencing project: providing services to taxonomists for standard genome sequencing and annotation.</title>
        <authorList>
            <consortium name="The Broad Institute Genomics Platform"/>
            <consortium name="The Broad Institute Genome Sequencing Center for Infectious Disease"/>
            <person name="Wu L."/>
            <person name="Ma J."/>
        </authorList>
    </citation>
    <scope>NUCLEOTIDE SEQUENCE [LARGE SCALE GENOMIC DNA]</scope>
    <source>
        <strain evidence="4">JCM 16022</strain>
    </source>
</reference>
<keyword evidence="4" id="KW-1185">Reference proteome</keyword>
<comment type="caution">
    <text evidence="3">The sequence shown here is derived from an EMBL/GenBank/DDBJ whole genome shotgun (WGS) entry which is preliminary data.</text>
</comment>
<evidence type="ECO:0000313" key="3">
    <source>
        <dbReference type="EMBL" id="GAA2136676.1"/>
    </source>
</evidence>
<evidence type="ECO:0000259" key="2">
    <source>
        <dbReference type="Pfam" id="PF00561"/>
    </source>
</evidence>
<proteinExistence type="predicted"/>
<name>A0ABP5KVE7_9ACTN</name>
<dbReference type="Gene3D" id="3.40.50.1820">
    <property type="entry name" value="alpha/beta hydrolase"/>
    <property type="match status" value="1"/>
</dbReference>
<dbReference type="EMBL" id="BAAAQR010000001">
    <property type="protein sequence ID" value="GAA2136676.1"/>
    <property type="molecule type" value="Genomic_DNA"/>
</dbReference>
<dbReference type="RefSeq" id="WP_344146517.1">
    <property type="nucleotide sequence ID" value="NZ_BAAAQR010000001.1"/>
</dbReference>
<dbReference type="Proteomes" id="UP001501771">
    <property type="component" value="Unassembled WGS sequence"/>
</dbReference>
<feature type="signal peptide" evidence="1">
    <location>
        <begin position="1"/>
        <end position="20"/>
    </location>
</feature>
<evidence type="ECO:0000256" key="1">
    <source>
        <dbReference type="SAM" id="SignalP"/>
    </source>
</evidence>
<dbReference type="InterPro" id="IPR000073">
    <property type="entry name" value="AB_hydrolase_1"/>
</dbReference>
<feature type="chain" id="PRO_5045159262" description="AB hydrolase-1 domain-containing protein" evidence="1">
    <location>
        <begin position="21"/>
        <end position="261"/>
    </location>
</feature>
<dbReference type="PROSITE" id="PS51257">
    <property type="entry name" value="PROKAR_LIPOPROTEIN"/>
    <property type="match status" value="1"/>
</dbReference>
<accession>A0ABP5KVE7</accession>
<dbReference type="InterPro" id="IPR029058">
    <property type="entry name" value="AB_hydrolase_fold"/>
</dbReference>
<gene>
    <name evidence="3" type="ORF">GCM10009844_03080</name>
</gene>
<keyword evidence="1" id="KW-0732">Signal</keyword>
<organism evidence="3 4">
    <name type="scientific">Nocardioides koreensis</name>
    <dbReference type="NCBI Taxonomy" id="433651"/>
    <lineage>
        <taxon>Bacteria</taxon>
        <taxon>Bacillati</taxon>
        <taxon>Actinomycetota</taxon>
        <taxon>Actinomycetes</taxon>
        <taxon>Propionibacteriales</taxon>
        <taxon>Nocardioidaceae</taxon>
        <taxon>Nocardioides</taxon>
    </lineage>
</organism>
<evidence type="ECO:0000313" key="4">
    <source>
        <dbReference type="Proteomes" id="UP001501771"/>
    </source>
</evidence>
<dbReference type="SUPFAM" id="SSF53474">
    <property type="entry name" value="alpha/beta-Hydrolases"/>
    <property type="match status" value="1"/>
</dbReference>
<dbReference type="Pfam" id="PF00561">
    <property type="entry name" value="Abhydrolase_1"/>
    <property type="match status" value="1"/>
</dbReference>
<feature type="domain" description="AB hydrolase-1" evidence="2">
    <location>
        <begin position="81"/>
        <end position="162"/>
    </location>
</feature>
<protein>
    <recommendedName>
        <fullName evidence="2">AB hydrolase-1 domain-containing protein</fullName>
    </recommendedName>
</protein>
<sequence>MPILRVLVLLVLCAVLGACSGSDQPTSGGTAGGPEPAADLAQRCGTAIPSDAEARALVLDGPDGARLSAAAFGPERARTALVLLHQTGPGGLCGWGRFASRAAEQGLAVVAIDMCGYGDSACPPGLERDPRGQVESAAAYARDTVGARRVVLVGASMGGSNTVIAVSDGAPVDAWVDVSGVSTWDGVRLQSRAAALRDASPGMIVYARSDGPLEYAAARRLARTSGTPFLDGGSGHGYELMADYRGRLLPAGRAVIDFAQG</sequence>